<comment type="caution">
    <text evidence="1">The sequence shown here is derived from an EMBL/GenBank/DDBJ whole genome shotgun (WGS) entry which is preliminary data.</text>
</comment>
<organism evidence="1 2">
    <name type="scientific">Pseudaquabacterium terrae</name>
    <dbReference type="NCBI Taxonomy" id="2732868"/>
    <lineage>
        <taxon>Bacteria</taxon>
        <taxon>Pseudomonadati</taxon>
        <taxon>Pseudomonadota</taxon>
        <taxon>Betaproteobacteria</taxon>
        <taxon>Burkholderiales</taxon>
        <taxon>Sphaerotilaceae</taxon>
        <taxon>Pseudaquabacterium</taxon>
    </lineage>
</organism>
<dbReference type="EMBL" id="JABRWJ010000002">
    <property type="protein sequence ID" value="NRF66993.1"/>
    <property type="molecule type" value="Genomic_DNA"/>
</dbReference>
<gene>
    <name evidence="1" type="ORF">HLB44_08360</name>
</gene>
<evidence type="ECO:0000313" key="1">
    <source>
        <dbReference type="EMBL" id="NRF66993.1"/>
    </source>
</evidence>
<evidence type="ECO:0000313" key="2">
    <source>
        <dbReference type="Proteomes" id="UP000737171"/>
    </source>
</evidence>
<name>A0ABX2EEF1_9BURK</name>
<dbReference type="Proteomes" id="UP000737171">
    <property type="component" value="Unassembled WGS sequence"/>
</dbReference>
<accession>A0ABX2EEF1</accession>
<keyword evidence="2" id="KW-1185">Reference proteome</keyword>
<sequence length="93" mass="10417">MNNSNTTIDIGKYRVSTLTRRLPDSRYAASVSIRSGQGSATHDRVLRFTPLFDDHRAAIRYALDQGRAWIDERHTSQALAVTRSAWLQPSATA</sequence>
<protein>
    <recommendedName>
        <fullName evidence="3">DUF1488 domain-containing protein</fullName>
    </recommendedName>
</protein>
<evidence type="ECO:0008006" key="3">
    <source>
        <dbReference type="Google" id="ProtNLM"/>
    </source>
</evidence>
<reference evidence="1 2" key="1">
    <citation type="submission" date="2020-05" db="EMBL/GenBank/DDBJ databases">
        <title>Aquincola sp. isolate from soil.</title>
        <authorList>
            <person name="Han J."/>
            <person name="Kim D.-U."/>
        </authorList>
    </citation>
    <scope>NUCLEOTIDE SEQUENCE [LARGE SCALE GENOMIC DNA]</scope>
    <source>
        <strain evidence="1 2">S2</strain>
    </source>
</reference>
<proteinExistence type="predicted"/>